<accession>A0A1L9BJR0</accession>
<organism evidence="2 3">
    <name type="scientific">Cystobacter ferrugineus</name>
    <dbReference type="NCBI Taxonomy" id="83449"/>
    <lineage>
        <taxon>Bacteria</taxon>
        <taxon>Pseudomonadati</taxon>
        <taxon>Myxococcota</taxon>
        <taxon>Myxococcia</taxon>
        <taxon>Myxococcales</taxon>
        <taxon>Cystobacterineae</taxon>
        <taxon>Archangiaceae</taxon>
        <taxon>Cystobacter</taxon>
    </lineage>
</organism>
<evidence type="ECO:0000256" key="1">
    <source>
        <dbReference type="SAM" id="MobiDB-lite"/>
    </source>
</evidence>
<comment type="caution">
    <text evidence="2">The sequence shown here is derived from an EMBL/GenBank/DDBJ whole genome shotgun (WGS) entry which is preliminary data.</text>
</comment>
<reference evidence="3" key="1">
    <citation type="submission" date="2016-11" db="EMBL/GenBank/DDBJ databases">
        <authorList>
            <person name="Shukria A."/>
            <person name="Stevens D.C."/>
        </authorList>
    </citation>
    <scope>NUCLEOTIDE SEQUENCE [LARGE SCALE GENOMIC DNA]</scope>
    <source>
        <strain evidence="3">Cbfe23</strain>
    </source>
</reference>
<keyword evidence="3" id="KW-1185">Reference proteome</keyword>
<dbReference type="RefSeq" id="WP_071896605.1">
    <property type="nucleotide sequence ID" value="NZ_MPIN01000001.1"/>
</dbReference>
<name>A0A1L9BJR0_9BACT</name>
<feature type="region of interest" description="Disordered" evidence="1">
    <location>
        <begin position="215"/>
        <end position="235"/>
    </location>
</feature>
<dbReference type="AlphaFoldDB" id="A0A1L9BJR0"/>
<evidence type="ECO:0000313" key="2">
    <source>
        <dbReference type="EMBL" id="OJH42510.1"/>
    </source>
</evidence>
<proteinExistence type="predicted"/>
<reference evidence="2 3" key="2">
    <citation type="submission" date="2016-12" db="EMBL/GenBank/DDBJ databases">
        <title>Draft Genome Sequence of Cystobacter ferrugineus Strain Cbfe23.</title>
        <authorList>
            <person name="Akbar S."/>
            <person name="Dowd S.E."/>
            <person name="Stevens D.C."/>
        </authorList>
    </citation>
    <scope>NUCLEOTIDE SEQUENCE [LARGE SCALE GENOMIC DNA]</scope>
    <source>
        <strain evidence="2 3">Cbfe23</strain>
    </source>
</reference>
<dbReference type="EMBL" id="MPIN01000001">
    <property type="protein sequence ID" value="OJH42510.1"/>
    <property type="molecule type" value="Genomic_DNA"/>
</dbReference>
<evidence type="ECO:0000313" key="3">
    <source>
        <dbReference type="Proteomes" id="UP000182229"/>
    </source>
</evidence>
<protein>
    <submittedName>
        <fullName evidence="2">Uncharacterized protein</fullName>
    </submittedName>
</protein>
<gene>
    <name evidence="2" type="ORF">BON30_04770</name>
</gene>
<dbReference type="Proteomes" id="UP000182229">
    <property type="component" value="Unassembled WGS sequence"/>
</dbReference>
<dbReference type="STRING" id="83449.BON30_04770"/>
<sequence>MANDVKITVINDTSEDTYGLVFQQDPSLDKIFVDVFPTAWQVFPLSKKTPGSKFGGRGTAILPIQYELGGGDTNDAFTGTVSVAKYADTKSKWELLKPSGFYALENLGTAGDNSIICLNNSGSYASMSLIKNSKPLLTYPKVGALAQATFLPINYIYVAWYTSLVEGSQIKASISTPQAVGINLDGANDVEATLTMNPNTGERKWSIKVNSQPVNTVATPRGRHQPHSITERVAG</sequence>